<gene>
    <name evidence="7" type="ORF">SIN8267_02602</name>
</gene>
<feature type="transmembrane region" description="Helical" evidence="5">
    <location>
        <begin position="43"/>
        <end position="65"/>
    </location>
</feature>
<name>A0ABM9AH56_9GAMM</name>
<dbReference type="Pfam" id="PF04116">
    <property type="entry name" value="FA_hydroxylase"/>
    <property type="match status" value="1"/>
</dbReference>
<keyword evidence="4 5" id="KW-0472">Membrane</keyword>
<feature type="transmembrane region" description="Helical" evidence="5">
    <location>
        <begin position="136"/>
        <end position="153"/>
    </location>
</feature>
<protein>
    <recommendedName>
        <fullName evidence="6">Fatty acid hydroxylase domain-containing protein</fullName>
    </recommendedName>
</protein>
<dbReference type="Proteomes" id="UP000838100">
    <property type="component" value="Unassembled WGS sequence"/>
</dbReference>
<keyword evidence="8" id="KW-1185">Reference proteome</keyword>
<evidence type="ECO:0000256" key="4">
    <source>
        <dbReference type="ARBA" id="ARBA00023136"/>
    </source>
</evidence>
<reference evidence="7" key="1">
    <citation type="submission" date="2021-12" db="EMBL/GenBank/DDBJ databases">
        <authorList>
            <person name="Rodrigo-Torres L."/>
            <person name="Arahal R. D."/>
            <person name="Lucena T."/>
        </authorList>
    </citation>
    <scope>NUCLEOTIDE SEQUENCE</scope>
    <source>
        <strain evidence="7">CECT 8267</strain>
    </source>
</reference>
<keyword evidence="3 5" id="KW-1133">Transmembrane helix</keyword>
<dbReference type="EMBL" id="CAKLPX010000003">
    <property type="protein sequence ID" value="CAH0992476.1"/>
    <property type="molecule type" value="Genomic_DNA"/>
</dbReference>
<evidence type="ECO:0000313" key="8">
    <source>
        <dbReference type="Proteomes" id="UP000838100"/>
    </source>
</evidence>
<evidence type="ECO:0000259" key="6">
    <source>
        <dbReference type="Pfam" id="PF04116"/>
    </source>
</evidence>
<evidence type="ECO:0000256" key="5">
    <source>
        <dbReference type="SAM" id="Phobius"/>
    </source>
</evidence>
<evidence type="ECO:0000313" key="7">
    <source>
        <dbReference type="EMBL" id="CAH0992476.1"/>
    </source>
</evidence>
<evidence type="ECO:0000256" key="2">
    <source>
        <dbReference type="ARBA" id="ARBA00022692"/>
    </source>
</evidence>
<feature type="transmembrane region" description="Helical" evidence="5">
    <location>
        <begin position="85"/>
        <end position="103"/>
    </location>
</feature>
<sequence length="283" mass="32538">MENNVADVQAQLGTVVFSVFFIIYALEFFGGRIKTFKRPGRDALFSVAGLIGQPIVSGSILGGVIGYGFATLLPSKSMSLADTPVWLAFLCLFVTKEFLHYWIHRAAHEWRWLWKLHRTHHSGQDMSVGLMYRYNFFWMFLLPQPWLGAFSMYTGLYEGYALAVLASYLTNVLTHTSYRWDLYLRAKLPFTEPAWQVLERYITLPDTHHAHHAYGKGAHPNGNYAVTLFVFDRWFGTAKIPNRRQQQFGLPISPRLHWAEELFWPLVKKPLLPKPAKANPTEG</sequence>
<feature type="transmembrane region" description="Helical" evidence="5">
    <location>
        <begin position="12"/>
        <end position="31"/>
    </location>
</feature>
<dbReference type="InterPro" id="IPR050307">
    <property type="entry name" value="Sterol_Desaturase_Related"/>
</dbReference>
<evidence type="ECO:0000256" key="3">
    <source>
        <dbReference type="ARBA" id="ARBA00022989"/>
    </source>
</evidence>
<dbReference type="PANTHER" id="PTHR11863">
    <property type="entry name" value="STEROL DESATURASE"/>
    <property type="match status" value="1"/>
</dbReference>
<keyword evidence="2 5" id="KW-0812">Transmembrane</keyword>
<dbReference type="InterPro" id="IPR006694">
    <property type="entry name" value="Fatty_acid_hydroxylase"/>
</dbReference>
<organism evidence="7 8">
    <name type="scientific">Sinobacterium norvegicum</name>
    <dbReference type="NCBI Taxonomy" id="1641715"/>
    <lineage>
        <taxon>Bacteria</taxon>
        <taxon>Pseudomonadati</taxon>
        <taxon>Pseudomonadota</taxon>
        <taxon>Gammaproteobacteria</taxon>
        <taxon>Cellvibrionales</taxon>
        <taxon>Spongiibacteraceae</taxon>
        <taxon>Sinobacterium</taxon>
    </lineage>
</organism>
<feature type="domain" description="Fatty acid hydroxylase" evidence="6">
    <location>
        <begin position="89"/>
        <end position="237"/>
    </location>
</feature>
<comment type="subcellular location">
    <subcellularLocation>
        <location evidence="1">Membrane</location>
    </subcellularLocation>
</comment>
<accession>A0ABM9AH56</accession>
<comment type="caution">
    <text evidence="7">The sequence shown here is derived from an EMBL/GenBank/DDBJ whole genome shotgun (WGS) entry which is preliminary data.</text>
</comment>
<evidence type="ECO:0000256" key="1">
    <source>
        <dbReference type="ARBA" id="ARBA00004370"/>
    </source>
</evidence>
<dbReference type="RefSeq" id="WP_237445161.1">
    <property type="nucleotide sequence ID" value="NZ_CAKLPX010000003.1"/>
</dbReference>
<proteinExistence type="predicted"/>